<dbReference type="SUPFAM" id="SSF52172">
    <property type="entry name" value="CheY-like"/>
    <property type="match status" value="1"/>
</dbReference>
<proteinExistence type="predicted"/>
<evidence type="ECO:0000259" key="5">
    <source>
        <dbReference type="PROSITE" id="PS50110"/>
    </source>
</evidence>
<evidence type="ECO:0000313" key="6">
    <source>
        <dbReference type="EMBL" id="RIX33656.1"/>
    </source>
</evidence>
<evidence type="ECO:0000256" key="2">
    <source>
        <dbReference type="ARBA" id="ARBA00023125"/>
    </source>
</evidence>
<comment type="caution">
    <text evidence="6">The sequence shown here is derived from an EMBL/GenBank/DDBJ whole genome shotgun (WGS) entry which is preliminary data.</text>
</comment>
<dbReference type="InterPro" id="IPR000792">
    <property type="entry name" value="Tscrpt_reg_LuxR_C"/>
</dbReference>
<dbReference type="PRINTS" id="PR00038">
    <property type="entry name" value="HTHLUXR"/>
</dbReference>
<dbReference type="SMART" id="SM00448">
    <property type="entry name" value="REC"/>
    <property type="match status" value="1"/>
</dbReference>
<dbReference type="RefSeq" id="WP_025403716.1">
    <property type="nucleotide sequence ID" value="NZ_CBCRUA010000002.1"/>
</dbReference>
<keyword evidence="2 6" id="KW-0238">DNA-binding</keyword>
<evidence type="ECO:0000256" key="1">
    <source>
        <dbReference type="ARBA" id="ARBA00022553"/>
    </source>
</evidence>
<dbReference type="AlphaFoldDB" id="A0A418Q547"/>
<keyword evidence="1 3" id="KW-0597">Phosphoprotein</keyword>
<evidence type="ECO:0000256" key="3">
    <source>
        <dbReference type="PROSITE-ProRule" id="PRU00169"/>
    </source>
</evidence>
<sequence>MNTSPIRTLLVDDDAAVLTALRHYFAVSDTIQIVGEEENGRAALQRISADPAAIDVVLADIHMPEMGGLELLQNIQHLSHVPAFVAMTSMDTDETMLEILSHGGSGYIIKNSRPQRFIAAVEDAVNGGTAVSPECLSRLLDYIPPVDAAEDGRGSWSKTRATSPAQLTDGEKAVLRLIVQGLSNKEIALESRYAESTVKKHVSSLMQKFDASSRLKLATAAIRAGW</sequence>
<dbReference type="InterPro" id="IPR001789">
    <property type="entry name" value="Sig_transdc_resp-reg_receiver"/>
</dbReference>
<accession>A0A418Q547</accession>
<dbReference type="OrthoDB" id="3680166at2"/>
<dbReference type="Pfam" id="PF00196">
    <property type="entry name" value="GerE"/>
    <property type="match status" value="1"/>
</dbReference>
<dbReference type="SUPFAM" id="SSF46894">
    <property type="entry name" value="C-terminal effector domain of the bipartite response regulators"/>
    <property type="match status" value="1"/>
</dbReference>
<dbReference type="GO" id="GO:0000160">
    <property type="term" value="P:phosphorelay signal transduction system"/>
    <property type="evidence" value="ECO:0007669"/>
    <property type="project" value="InterPro"/>
</dbReference>
<dbReference type="STRING" id="1451189.CFAL_10935"/>
<evidence type="ECO:0000313" key="7">
    <source>
        <dbReference type="Proteomes" id="UP000285278"/>
    </source>
</evidence>
<dbReference type="EMBL" id="QXJK01000013">
    <property type="protein sequence ID" value="RIX33656.1"/>
    <property type="molecule type" value="Genomic_DNA"/>
</dbReference>
<dbReference type="Pfam" id="PF00072">
    <property type="entry name" value="Response_reg"/>
    <property type="match status" value="1"/>
</dbReference>
<dbReference type="GO" id="GO:0003677">
    <property type="term" value="F:DNA binding"/>
    <property type="evidence" value="ECO:0007669"/>
    <property type="project" value="UniProtKB-KW"/>
</dbReference>
<dbReference type="SMART" id="SM00421">
    <property type="entry name" value="HTH_LUXR"/>
    <property type="match status" value="1"/>
</dbReference>
<dbReference type="PROSITE" id="PS50043">
    <property type="entry name" value="HTH_LUXR_2"/>
    <property type="match status" value="1"/>
</dbReference>
<dbReference type="InterPro" id="IPR058245">
    <property type="entry name" value="NreC/VraR/RcsB-like_REC"/>
</dbReference>
<feature type="modified residue" description="4-aspartylphosphate" evidence="3">
    <location>
        <position position="60"/>
    </location>
</feature>
<reference evidence="6 7" key="1">
    <citation type="submission" date="2018-09" db="EMBL/GenBank/DDBJ databases">
        <title>Optimization and identification of Corynebacterium falsenii FN1-14 from fish paste.</title>
        <authorList>
            <person name="Daroonpunt R."/>
            <person name="Tanasupawat S."/>
        </authorList>
    </citation>
    <scope>NUCLEOTIDE SEQUENCE [LARGE SCALE GENOMIC DNA]</scope>
    <source>
        <strain evidence="6 7">FN1-14</strain>
    </source>
</reference>
<feature type="domain" description="HTH luxR-type" evidence="4">
    <location>
        <begin position="160"/>
        <end position="225"/>
    </location>
</feature>
<gene>
    <name evidence="6" type="ORF">D3M95_09720</name>
</gene>
<dbReference type="InterPro" id="IPR039420">
    <property type="entry name" value="WalR-like"/>
</dbReference>
<dbReference type="GO" id="GO:0006355">
    <property type="term" value="P:regulation of DNA-templated transcription"/>
    <property type="evidence" value="ECO:0007669"/>
    <property type="project" value="InterPro"/>
</dbReference>
<dbReference type="PROSITE" id="PS50110">
    <property type="entry name" value="RESPONSE_REGULATORY"/>
    <property type="match status" value="1"/>
</dbReference>
<name>A0A418Q547_9CORY</name>
<dbReference type="InterPro" id="IPR016032">
    <property type="entry name" value="Sig_transdc_resp-reg_C-effctor"/>
</dbReference>
<dbReference type="Proteomes" id="UP000285278">
    <property type="component" value="Unassembled WGS sequence"/>
</dbReference>
<feature type="domain" description="Response regulatory" evidence="5">
    <location>
        <begin position="7"/>
        <end position="125"/>
    </location>
</feature>
<dbReference type="InterPro" id="IPR011006">
    <property type="entry name" value="CheY-like_superfamily"/>
</dbReference>
<protein>
    <submittedName>
        <fullName evidence="6">DNA-binding response regulator</fullName>
    </submittedName>
</protein>
<dbReference type="Gene3D" id="3.40.50.2300">
    <property type="match status" value="1"/>
</dbReference>
<keyword evidence="7" id="KW-1185">Reference proteome</keyword>
<dbReference type="CDD" id="cd06170">
    <property type="entry name" value="LuxR_C_like"/>
    <property type="match status" value="1"/>
</dbReference>
<organism evidence="6 7">
    <name type="scientific">Corynebacterium falsenii</name>
    <dbReference type="NCBI Taxonomy" id="108486"/>
    <lineage>
        <taxon>Bacteria</taxon>
        <taxon>Bacillati</taxon>
        <taxon>Actinomycetota</taxon>
        <taxon>Actinomycetes</taxon>
        <taxon>Mycobacteriales</taxon>
        <taxon>Corynebacteriaceae</taxon>
        <taxon>Corynebacterium</taxon>
    </lineage>
</organism>
<dbReference type="PANTHER" id="PTHR43214">
    <property type="entry name" value="TWO-COMPONENT RESPONSE REGULATOR"/>
    <property type="match status" value="1"/>
</dbReference>
<evidence type="ECO:0000259" key="4">
    <source>
        <dbReference type="PROSITE" id="PS50043"/>
    </source>
</evidence>
<dbReference type="CDD" id="cd17535">
    <property type="entry name" value="REC_NarL-like"/>
    <property type="match status" value="1"/>
</dbReference>